<comment type="similarity">
    <text evidence="1">Belongs to the peptidase C56 family.</text>
</comment>
<reference evidence="4" key="1">
    <citation type="journal article" date="2019" name="Int. J. Syst. Evol. Microbiol.">
        <title>The Global Catalogue of Microorganisms (GCM) 10K type strain sequencing project: providing services to taxonomists for standard genome sequencing and annotation.</title>
        <authorList>
            <consortium name="The Broad Institute Genomics Platform"/>
            <consortium name="The Broad Institute Genome Sequencing Center for Infectious Disease"/>
            <person name="Wu L."/>
            <person name="Ma J."/>
        </authorList>
    </citation>
    <scope>NUCLEOTIDE SEQUENCE [LARGE SCALE GENOMIC DNA]</scope>
    <source>
        <strain evidence="4">CGMCC 1.12851</strain>
    </source>
</reference>
<dbReference type="SUPFAM" id="SSF52317">
    <property type="entry name" value="Class I glutamine amidotransferase-like"/>
    <property type="match status" value="1"/>
</dbReference>
<sequence>MSLPDLTGRTICILATHGFEQSELIKPRDTLRDAGATVHVVSPESGEIRGWQGDDWGDSVSVDAPLDGAKAADYDALVLPGGQINPDLLRANDIAMALIKSFADAGKPIAAVCHAPWLLIEAGLAKGKTMTSYGSIRTDLKNAGANVVDQEVAIDGNLITSRNPDDLPAFSAAIAKAVNEAAEARSETV</sequence>
<dbReference type="PANTHER" id="PTHR42733">
    <property type="entry name" value="DJ-1 PROTEIN"/>
    <property type="match status" value="1"/>
</dbReference>
<proteinExistence type="inferred from homology"/>
<name>A0ABQ1J5A7_9SPHN</name>
<dbReference type="Gene3D" id="3.40.50.880">
    <property type="match status" value="1"/>
</dbReference>
<gene>
    <name evidence="3" type="primary">pfpI</name>
    <name evidence="3" type="ORF">GCM10010833_14080</name>
</gene>
<dbReference type="InterPro" id="IPR029062">
    <property type="entry name" value="Class_I_gatase-like"/>
</dbReference>
<dbReference type="CDD" id="cd03134">
    <property type="entry name" value="GATase1_PfpI_like"/>
    <property type="match status" value="1"/>
</dbReference>
<accession>A0ABQ1J5A7</accession>
<evidence type="ECO:0000313" key="4">
    <source>
        <dbReference type="Proteomes" id="UP000614261"/>
    </source>
</evidence>
<evidence type="ECO:0000256" key="1">
    <source>
        <dbReference type="ARBA" id="ARBA00008542"/>
    </source>
</evidence>
<organism evidence="3 4">
    <name type="scientific">Blastomonas aquatica</name>
    <dbReference type="NCBI Taxonomy" id="1510276"/>
    <lineage>
        <taxon>Bacteria</taxon>
        <taxon>Pseudomonadati</taxon>
        <taxon>Pseudomonadota</taxon>
        <taxon>Alphaproteobacteria</taxon>
        <taxon>Sphingomonadales</taxon>
        <taxon>Sphingomonadaceae</taxon>
        <taxon>Blastomonas</taxon>
    </lineage>
</organism>
<evidence type="ECO:0000259" key="2">
    <source>
        <dbReference type="Pfam" id="PF01965"/>
    </source>
</evidence>
<protein>
    <submittedName>
        <fullName evidence="3">Protease</fullName>
    </submittedName>
</protein>
<comment type="caution">
    <text evidence="3">The sequence shown here is derived from an EMBL/GenBank/DDBJ whole genome shotgun (WGS) entry which is preliminary data.</text>
</comment>
<dbReference type="InterPro" id="IPR006286">
    <property type="entry name" value="C56_PfpI-like"/>
</dbReference>
<evidence type="ECO:0000313" key="3">
    <source>
        <dbReference type="EMBL" id="GGB60390.1"/>
    </source>
</evidence>
<dbReference type="GO" id="GO:0006508">
    <property type="term" value="P:proteolysis"/>
    <property type="evidence" value="ECO:0007669"/>
    <property type="project" value="UniProtKB-KW"/>
</dbReference>
<dbReference type="NCBIfam" id="TIGR01382">
    <property type="entry name" value="PfpI"/>
    <property type="match status" value="1"/>
</dbReference>
<dbReference type="RefSeq" id="WP_188513659.1">
    <property type="nucleotide sequence ID" value="NZ_BMGD01000002.1"/>
</dbReference>
<dbReference type="GO" id="GO:0008233">
    <property type="term" value="F:peptidase activity"/>
    <property type="evidence" value="ECO:0007669"/>
    <property type="project" value="UniProtKB-KW"/>
</dbReference>
<dbReference type="PROSITE" id="PS51276">
    <property type="entry name" value="PEPTIDASE_C56_PFPI"/>
    <property type="match status" value="1"/>
</dbReference>
<feature type="domain" description="DJ-1/PfpI" evidence="2">
    <location>
        <begin position="10"/>
        <end position="176"/>
    </location>
</feature>
<dbReference type="Pfam" id="PF01965">
    <property type="entry name" value="DJ-1_PfpI"/>
    <property type="match status" value="1"/>
</dbReference>
<keyword evidence="3" id="KW-0645">Protease</keyword>
<keyword evidence="4" id="KW-1185">Reference proteome</keyword>
<dbReference type="EMBL" id="BMGD01000002">
    <property type="protein sequence ID" value="GGB60390.1"/>
    <property type="molecule type" value="Genomic_DNA"/>
</dbReference>
<dbReference type="Proteomes" id="UP000614261">
    <property type="component" value="Unassembled WGS sequence"/>
</dbReference>
<dbReference type="PANTHER" id="PTHR42733:SF12">
    <property type="entry name" value="PROTEINASE"/>
    <property type="match status" value="1"/>
</dbReference>
<keyword evidence="3" id="KW-0378">Hydrolase</keyword>
<dbReference type="InterPro" id="IPR002818">
    <property type="entry name" value="DJ-1/PfpI"/>
</dbReference>